<dbReference type="GO" id="GO:0005886">
    <property type="term" value="C:plasma membrane"/>
    <property type="evidence" value="ECO:0007669"/>
    <property type="project" value="UniProtKB-SubCell"/>
</dbReference>
<dbReference type="Gene3D" id="3.40.50.300">
    <property type="entry name" value="P-loop containing nucleotide triphosphate hydrolases"/>
    <property type="match status" value="1"/>
</dbReference>
<dbReference type="FunFam" id="3.40.50.300:FF:000134">
    <property type="entry name" value="Iron-enterobactin ABC transporter ATP-binding protein"/>
    <property type="match status" value="1"/>
</dbReference>
<dbReference type="InterPro" id="IPR003439">
    <property type="entry name" value="ABC_transporter-like_ATP-bd"/>
</dbReference>
<evidence type="ECO:0000256" key="4">
    <source>
        <dbReference type="ARBA" id="ARBA00022496"/>
    </source>
</evidence>
<dbReference type="InterPro" id="IPR051535">
    <property type="entry name" value="Siderophore_ABC-ATPase"/>
</dbReference>
<keyword evidence="3" id="KW-1003">Cell membrane</keyword>
<dbReference type="Proteomes" id="UP000824072">
    <property type="component" value="Unassembled WGS sequence"/>
</dbReference>
<evidence type="ECO:0000256" key="6">
    <source>
        <dbReference type="ARBA" id="ARBA00022840"/>
    </source>
</evidence>
<dbReference type="GO" id="GO:0006826">
    <property type="term" value="P:iron ion transport"/>
    <property type="evidence" value="ECO:0007669"/>
    <property type="project" value="UniProtKB-KW"/>
</dbReference>
<dbReference type="Pfam" id="PF00005">
    <property type="entry name" value="ABC_tran"/>
    <property type="match status" value="1"/>
</dbReference>
<keyword evidence="9" id="KW-0472">Membrane</keyword>
<evidence type="ECO:0000256" key="8">
    <source>
        <dbReference type="ARBA" id="ARBA00023065"/>
    </source>
</evidence>
<dbReference type="AlphaFoldDB" id="A0A9D1IE94"/>
<gene>
    <name evidence="11" type="ORF">IAB02_07790</name>
</gene>
<evidence type="ECO:0000256" key="9">
    <source>
        <dbReference type="ARBA" id="ARBA00023136"/>
    </source>
</evidence>
<protein>
    <submittedName>
        <fullName evidence="11">ABC transporter ATP-binding protein</fullName>
    </submittedName>
</protein>
<keyword evidence="4" id="KW-0410">Iron transport</keyword>
<name>A0A9D1IE94_9FIRM</name>
<dbReference type="PROSITE" id="PS50893">
    <property type="entry name" value="ABC_TRANSPORTER_2"/>
    <property type="match status" value="1"/>
</dbReference>
<keyword evidence="7" id="KW-0408">Iron</keyword>
<sequence>MLEIRNFSAGYPGKRVLKEVEIRLPSGSVTAILGPNGCGKSTLLKALCGILRADAGEVLLDGISLLGLPQRLLAQKIAYLAQNRQIPDITVRRLVLHGRFPYLSYPRHYRAEDYAAAQSAMERMGIADLADAPLQQLSGGQRQKVYIAMALAQNTPVILLDEPTTYLDVNHQLQLMRQAQELAAQGKTVAMVLHDLSHAMTVAGHVVLMERGQVAAQGTPEEVYASGRMDAVFGVRLRRVRAEEKWRYYCEEA</sequence>
<reference evidence="11" key="1">
    <citation type="submission" date="2020-10" db="EMBL/GenBank/DDBJ databases">
        <authorList>
            <person name="Gilroy R."/>
        </authorList>
    </citation>
    <scope>NUCLEOTIDE SEQUENCE</scope>
    <source>
        <strain evidence="11">ChiHcec3-11533</strain>
    </source>
</reference>
<dbReference type="GO" id="GO:0005524">
    <property type="term" value="F:ATP binding"/>
    <property type="evidence" value="ECO:0007669"/>
    <property type="project" value="UniProtKB-KW"/>
</dbReference>
<keyword evidence="6 11" id="KW-0067">ATP-binding</keyword>
<evidence type="ECO:0000256" key="3">
    <source>
        <dbReference type="ARBA" id="ARBA00022475"/>
    </source>
</evidence>
<evidence type="ECO:0000259" key="10">
    <source>
        <dbReference type="PROSITE" id="PS50893"/>
    </source>
</evidence>
<dbReference type="CDD" id="cd03214">
    <property type="entry name" value="ABC_Iron-Siderophores_B12_Hemin"/>
    <property type="match status" value="1"/>
</dbReference>
<reference evidence="11" key="2">
    <citation type="journal article" date="2021" name="PeerJ">
        <title>Extensive microbial diversity within the chicken gut microbiome revealed by metagenomics and culture.</title>
        <authorList>
            <person name="Gilroy R."/>
            <person name="Ravi A."/>
            <person name="Getino M."/>
            <person name="Pursley I."/>
            <person name="Horton D.L."/>
            <person name="Alikhan N.F."/>
            <person name="Baker D."/>
            <person name="Gharbi K."/>
            <person name="Hall N."/>
            <person name="Watson M."/>
            <person name="Adriaenssens E.M."/>
            <person name="Foster-Nyarko E."/>
            <person name="Jarju S."/>
            <person name="Secka A."/>
            <person name="Antonio M."/>
            <person name="Oren A."/>
            <person name="Chaudhuri R.R."/>
            <person name="La Ragione R."/>
            <person name="Hildebrand F."/>
            <person name="Pallen M.J."/>
        </authorList>
    </citation>
    <scope>NUCLEOTIDE SEQUENCE</scope>
    <source>
        <strain evidence="11">ChiHcec3-11533</strain>
    </source>
</reference>
<dbReference type="SMART" id="SM00382">
    <property type="entry name" value="AAA"/>
    <property type="match status" value="1"/>
</dbReference>
<evidence type="ECO:0000313" key="12">
    <source>
        <dbReference type="Proteomes" id="UP000824072"/>
    </source>
</evidence>
<keyword evidence="2" id="KW-0813">Transport</keyword>
<evidence type="ECO:0000256" key="2">
    <source>
        <dbReference type="ARBA" id="ARBA00022448"/>
    </source>
</evidence>
<evidence type="ECO:0000313" key="11">
    <source>
        <dbReference type="EMBL" id="HIU34447.1"/>
    </source>
</evidence>
<comment type="subcellular location">
    <subcellularLocation>
        <location evidence="1">Cell membrane</location>
        <topology evidence="1">Peripheral membrane protein</topology>
    </subcellularLocation>
</comment>
<evidence type="ECO:0000256" key="7">
    <source>
        <dbReference type="ARBA" id="ARBA00023004"/>
    </source>
</evidence>
<dbReference type="PANTHER" id="PTHR42771:SF2">
    <property type="entry name" value="IRON(3+)-HYDROXAMATE IMPORT ATP-BINDING PROTEIN FHUC"/>
    <property type="match status" value="1"/>
</dbReference>
<proteinExistence type="predicted"/>
<dbReference type="GO" id="GO:0016887">
    <property type="term" value="F:ATP hydrolysis activity"/>
    <property type="evidence" value="ECO:0007669"/>
    <property type="project" value="InterPro"/>
</dbReference>
<dbReference type="PANTHER" id="PTHR42771">
    <property type="entry name" value="IRON(3+)-HYDROXAMATE IMPORT ATP-BINDING PROTEIN FHUC"/>
    <property type="match status" value="1"/>
</dbReference>
<dbReference type="SUPFAM" id="SSF52540">
    <property type="entry name" value="P-loop containing nucleoside triphosphate hydrolases"/>
    <property type="match status" value="1"/>
</dbReference>
<keyword evidence="5" id="KW-0547">Nucleotide-binding</keyword>
<dbReference type="InterPro" id="IPR027417">
    <property type="entry name" value="P-loop_NTPase"/>
</dbReference>
<keyword evidence="8" id="KW-0406">Ion transport</keyword>
<dbReference type="EMBL" id="DVMU01000179">
    <property type="protein sequence ID" value="HIU34447.1"/>
    <property type="molecule type" value="Genomic_DNA"/>
</dbReference>
<evidence type="ECO:0000256" key="1">
    <source>
        <dbReference type="ARBA" id="ARBA00004202"/>
    </source>
</evidence>
<feature type="domain" description="ABC transporter" evidence="10">
    <location>
        <begin position="2"/>
        <end position="236"/>
    </location>
</feature>
<dbReference type="InterPro" id="IPR003593">
    <property type="entry name" value="AAA+_ATPase"/>
</dbReference>
<accession>A0A9D1IE94</accession>
<comment type="caution">
    <text evidence="11">The sequence shown here is derived from an EMBL/GenBank/DDBJ whole genome shotgun (WGS) entry which is preliminary data.</text>
</comment>
<organism evidence="11 12">
    <name type="scientific">Candidatus Pullichristensenella excrementigallinarum</name>
    <dbReference type="NCBI Taxonomy" id="2840907"/>
    <lineage>
        <taxon>Bacteria</taxon>
        <taxon>Bacillati</taxon>
        <taxon>Bacillota</taxon>
        <taxon>Clostridia</taxon>
        <taxon>Candidatus Pullichristensenella</taxon>
    </lineage>
</organism>
<evidence type="ECO:0000256" key="5">
    <source>
        <dbReference type="ARBA" id="ARBA00022741"/>
    </source>
</evidence>